<reference evidence="7 8" key="1">
    <citation type="submission" date="2018-07" db="EMBL/GenBank/DDBJ databases">
        <title>Genomic Encyclopedia of Type Strains, Phase IV (KMG-IV): sequencing the most valuable type-strain genomes for metagenomic binning, comparative biology and taxonomic classification.</title>
        <authorList>
            <person name="Goeker M."/>
        </authorList>
    </citation>
    <scope>NUCLEOTIDE SEQUENCE [LARGE SCALE GENOMIC DNA]</scope>
    <source>
        <strain evidence="7 8">DSM 14364</strain>
    </source>
</reference>
<dbReference type="Gene3D" id="1.20.1080.10">
    <property type="entry name" value="Glycerol uptake facilitator protein"/>
    <property type="match status" value="1"/>
</dbReference>
<feature type="transmembrane region" description="Helical" evidence="6">
    <location>
        <begin position="262"/>
        <end position="283"/>
    </location>
</feature>
<evidence type="ECO:0000256" key="2">
    <source>
        <dbReference type="ARBA" id="ARBA00022692"/>
    </source>
</evidence>
<dbReference type="OrthoDB" id="261587at2"/>
<evidence type="ECO:0000256" key="1">
    <source>
        <dbReference type="ARBA" id="ARBA00004141"/>
    </source>
</evidence>
<sequence length="291" mass="31015">MPLPSADKPSEDPRRDSFNPAEKIPDLSPKEKKAVEGQSRPNAALIHETIRAEGESELDRTASALLLSGLAAGLSMGFSLVVEGVLHAHLPDASWKPLVASLGYTIGFLIVVLGRQQLFTENTLTPILPLLHNRNGQTFLRVLKLWTIVLVANVAATWAFAAVIAHTSVFAPEVKQAFAEISHKAIASPFGTTVLKAVFAGWLIALMVWLLPGADSARTLVILIVTYVVAIGGFSHLIAGSVDGFYLVETGQATLGDYGLRFFLPTFIGNVVGGVALVAVLNYGQVVPELS</sequence>
<evidence type="ECO:0000256" key="6">
    <source>
        <dbReference type="SAM" id="Phobius"/>
    </source>
</evidence>
<dbReference type="Proteomes" id="UP000254925">
    <property type="component" value="Unassembled WGS sequence"/>
</dbReference>
<accession>A0A370HKP9</accession>
<keyword evidence="3 6" id="KW-1133">Transmembrane helix</keyword>
<comment type="subcellular location">
    <subcellularLocation>
        <location evidence="1">Membrane</location>
        <topology evidence="1">Multi-pass membrane protein</topology>
    </subcellularLocation>
</comment>
<evidence type="ECO:0000313" key="8">
    <source>
        <dbReference type="Proteomes" id="UP000254925"/>
    </source>
</evidence>
<dbReference type="PANTHER" id="PTHR30520">
    <property type="entry name" value="FORMATE TRANSPORTER-RELATED"/>
    <property type="match status" value="1"/>
</dbReference>
<feature type="transmembrane region" description="Helical" evidence="6">
    <location>
        <begin position="185"/>
        <end position="211"/>
    </location>
</feature>
<gene>
    <name evidence="7" type="ORF">DES45_10463</name>
</gene>
<feature type="region of interest" description="Disordered" evidence="5">
    <location>
        <begin position="1"/>
        <end position="40"/>
    </location>
</feature>
<feature type="transmembrane region" description="Helical" evidence="6">
    <location>
        <begin position="143"/>
        <end position="165"/>
    </location>
</feature>
<keyword evidence="2 6" id="KW-0812">Transmembrane</keyword>
<dbReference type="PANTHER" id="PTHR30520:SF2">
    <property type="entry name" value="INNER MEMBRANE PROTEIN YFDC"/>
    <property type="match status" value="1"/>
</dbReference>
<protein>
    <submittedName>
        <fullName evidence="7">Formate/nitrite transporter FocA (FNT family)</fullName>
    </submittedName>
</protein>
<evidence type="ECO:0000256" key="5">
    <source>
        <dbReference type="SAM" id="MobiDB-lite"/>
    </source>
</evidence>
<feature type="transmembrane region" description="Helical" evidence="6">
    <location>
        <begin position="64"/>
        <end position="82"/>
    </location>
</feature>
<dbReference type="AlphaFoldDB" id="A0A370HKP9"/>
<evidence type="ECO:0000256" key="3">
    <source>
        <dbReference type="ARBA" id="ARBA00022989"/>
    </source>
</evidence>
<evidence type="ECO:0000256" key="4">
    <source>
        <dbReference type="ARBA" id="ARBA00023136"/>
    </source>
</evidence>
<dbReference type="RefSeq" id="WP_114770469.1">
    <property type="nucleotide sequence ID" value="NZ_QQBB01000004.1"/>
</dbReference>
<proteinExistence type="predicted"/>
<keyword evidence="4 6" id="KW-0472">Membrane</keyword>
<dbReference type="InterPro" id="IPR023271">
    <property type="entry name" value="Aquaporin-like"/>
</dbReference>
<name>A0A370HKP9_9HYPH</name>
<dbReference type="GO" id="GO:0005886">
    <property type="term" value="C:plasma membrane"/>
    <property type="evidence" value="ECO:0007669"/>
    <property type="project" value="TreeGrafter"/>
</dbReference>
<dbReference type="InterPro" id="IPR000292">
    <property type="entry name" value="For/NO2_transpt"/>
</dbReference>
<organism evidence="7 8">
    <name type="scientific">Microvirga subterranea</name>
    <dbReference type="NCBI Taxonomy" id="186651"/>
    <lineage>
        <taxon>Bacteria</taxon>
        <taxon>Pseudomonadati</taxon>
        <taxon>Pseudomonadota</taxon>
        <taxon>Alphaproteobacteria</taxon>
        <taxon>Hyphomicrobiales</taxon>
        <taxon>Methylobacteriaceae</taxon>
        <taxon>Microvirga</taxon>
    </lineage>
</organism>
<dbReference type="Pfam" id="PF01226">
    <property type="entry name" value="Form_Nir_trans"/>
    <property type="match status" value="1"/>
</dbReference>
<evidence type="ECO:0000313" key="7">
    <source>
        <dbReference type="EMBL" id="RDI59152.1"/>
    </source>
</evidence>
<feature type="transmembrane region" description="Helical" evidence="6">
    <location>
        <begin position="94"/>
        <end position="114"/>
    </location>
</feature>
<comment type="caution">
    <text evidence="7">The sequence shown here is derived from an EMBL/GenBank/DDBJ whole genome shotgun (WGS) entry which is preliminary data.</text>
</comment>
<feature type="transmembrane region" description="Helical" evidence="6">
    <location>
        <begin position="220"/>
        <end position="242"/>
    </location>
</feature>
<dbReference type="EMBL" id="QQBB01000004">
    <property type="protein sequence ID" value="RDI59152.1"/>
    <property type="molecule type" value="Genomic_DNA"/>
</dbReference>
<dbReference type="GO" id="GO:0015499">
    <property type="term" value="F:formate transmembrane transporter activity"/>
    <property type="evidence" value="ECO:0007669"/>
    <property type="project" value="TreeGrafter"/>
</dbReference>
<keyword evidence="8" id="KW-1185">Reference proteome</keyword>
<feature type="compositionally biased region" description="Basic and acidic residues" evidence="5">
    <location>
        <begin position="8"/>
        <end position="35"/>
    </location>
</feature>